<dbReference type="InterPro" id="IPR003593">
    <property type="entry name" value="AAA+_ATPase"/>
</dbReference>
<dbReference type="RefSeq" id="WP_011641028.1">
    <property type="nucleotide sequence ID" value="NC_008346.1"/>
</dbReference>
<evidence type="ECO:0000313" key="5">
    <source>
        <dbReference type="Proteomes" id="UP000001968"/>
    </source>
</evidence>
<dbReference type="SUPFAM" id="SSF52540">
    <property type="entry name" value="P-loop containing nucleoside triphosphate hydrolases"/>
    <property type="match status" value="1"/>
</dbReference>
<dbReference type="GO" id="GO:0035435">
    <property type="term" value="P:phosphate ion transmembrane transport"/>
    <property type="evidence" value="ECO:0007669"/>
    <property type="project" value="InterPro"/>
</dbReference>
<dbReference type="HOGENOM" id="CLU_000604_1_22_9"/>
<dbReference type="InterPro" id="IPR027417">
    <property type="entry name" value="P-loop_NTPase"/>
</dbReference>
<gene>
    <name evidence="4" type="ordered locus">Swol_1631</name>
</gene>
<evidence type="ECO:0000256" key="1">
    <source>
        <dbReference type="ARBA" id="ARBA00022741"/>
    </source>
</evidence>
<proteinExistence type="predicted"/>
<dbReference type="GO" id="GO:0005315">
    <property type="term" value="F:phosphate transmembrane transporter activity"/>
    <property type="evidence" value="ECO:0007669"/>
    <property type="project" value="InterPro"/>
</dbReference>
<dbReference type="OrthoDB" id="9804199at2"/>
<evidence type="ECO:0000256" key="2">
    <source>
        <dbReference type="ARBA" id="ARBA00022840"/>
    </source>
</evidence>
<dbReference type="InterPro" id="IPR005670">
    <property type="entry name" value="PstB-like"/>
</dbReference>
<dbReference type="PROSITE" id="PS50893">
    <property type="entry name" value="ABC_TRANSPORTER_2"/>
    <property type="match status" value="1"/>
</dbReference>
<dbReference type="STRING" id="335541.Swol_1631"/>
<dbReference type="eggNOG" id="COG1117">
    <property type="taxonomic scope" value="Bacteria"/>
</dbReference>
<evidence type="ECO:0000313" key="4">
    <source>
        <dbReference type="EMBL" id="ABI68930.1"/>
    </source>
</evidence>
<feature type="domain" description="ABC transporter" evidence="3">
    <location>
        <begin position="4"/>
        <end position="237"/>
    </location>
</feature>
<reference evidence="5" key="1">
    <citation type="journal article" date="2010" name="Environ. Microbiol.">
        <title>The genome of Syntrophomonas wolfei: new insights into syntrophic metabolism and biohydrogen production.</title>
        <authorList>
            <person name="Sieber J.R."/>
            <person name="Sims D.R."/>
            <person name="Han C."/>
            <person name="Kim E."/>
            <person name="Lykidis A."/>
            <person name="Lapidus A.L."/>
            <person name="McDonnald E."/>
            <person name="Rohlin L."/>
            <person name="Culley D.E."/>
            <person name="Gunsalus R."/>
            <person name="McInerney M.J."/>
        </authorList>
    </citation>
    <scope>NUCLEOTIDE SEQUENCE [LARGE SCALE GENOMIC DNA]</scope>
    <source>
        <strain evidence="5">DSM 2245B / Goettingen</strain>
    </source>
</reference>
<dbReference type="PANTHER" id="PTHR43423">
    <property type="entry name" value="ABC TRANSPORTER I FAMILY MEMBER 17"/>
    <property type="match status" value="1"/>
</dbReference>
<dbReference type="EMBL" id="CP000448">
    <property type="protein sequence ID" value="ABI68930.1"/>
    <property type="molecule type" value="Genomic_DNA"/>
</dbReference>
<accession>Q0AWH4</accession>
<dbReference type="SMART" id="SM00382">
    <property type="entry name" value="AAA"/>
    <property type="match status" value="1"/>
</dbReference>
<dbReference type="KEGG" id="swo:Swol_1631"/>
<dbReference type="Pfam" id="PF00005">
    <property type="entry name" value="ABC_tran"/>
    <property type="match status" value="1"/>
</dbReference>
<keyword evidence="5" id="KW-1185">Reference proteome</keyword>
<organism evidence="4 5">
    <name type="scientific">Syntrophomonas wolfei subsp. wolfei (strain DSM 2245B / Goettingen)</name>
    <dbReference type="NCBI Taxonomy" id="335541"/>
    <lineage>
        <taxon>Bacteria</taxon>
        <taxon>Bacillati</taxon>
        <taxon>Bacillota</taxon>
        <taxon>Clostridia</taxon>
        <taxon>Eubacteriales</taxon>
        <taxon>Syntrophomonadaceae</taxon>
        <taxon>Syntrophomonas</taxon>
    </lineage>
</organism>
<dbReference type="GO" id="GO:0016020">
    <property type="term" value="C:membrane"/>
    <property type="evidence" value="ECO:0007669"/>
    <property type="project" value="InterPro"/>
</dbReference>
<dbReference type="Gene3D" id="3.40.50.300">
    <property type="entry name" value="P-loop containing nucleotide triphosphate hydrolases"/>
    <property type="match status" value="1"/>
</dbReference>
<dbReference type="CDD" id="cd03260">
    <property type="entry name" value="ABC_PstB_phosphate_transporter"/>
    <property type="match status" value="1"/>
</dbReference>
<dbReference type="PANTHER" id="PTHR43423:SF1">
    <property type="entry name" value="ABC TRANSPORTER I FAMILY MEMBER 17"/>
    <property type="match status" value="1"/>
</dbReference>
<keyword evidence="1" id="KW-0547">Nucleotide-binding</keyword>
<keyword evidence="2" id="KW-0067">ATP-binding</keyword>
<dbReference type="GO" id="GO:0016887">
    <property type="term" value="F:ATP hydrolysis activity"/>
    <property type="evidence" value="ECO:0007669"/>
    <property type="project" value="InterPro"/>
</dbReference>
<evidence type="ECO:0000259" key="3">
    <source>
        <dbReference type="PROSITE" id="PS50893"/>
    </source>
</evidence>
<dbReference type="InterPro" id="IPR003439">
    <property type="entry name" value="ABC_transporter-like_ATP-bd"/>
</dbReference>
<protein>
    <submittedName>
        <fullName evidence="4">Tungsten transporter, ATP binding protein</fullName>
    </submittedName>
</protein>
<sequence>MNLFEVSGLKKSFGDRTVLNINELALQTGKIYAVLGPNGSGKTTLLRILNLLLAPDSGRIKFMGGDIGISQADRLSVSRQMCMVFQRPFMFRSTVFNNVAYGLKLRRVAKSECERRVNEALDFVGMGNFAKHSATRLSGGETQRIALARALVLQPRVLLLDEPTANLDPGSVQHIEEIIRKYHQEYNTSVIIVTHNLFQAKRIADESILLINGEVVERAYTAEFFDHPRELRTRQFLDGTMVY</sequence>
<dbReference type="AlphaFoldDB" id="Q0AWH4"/>
<name>Q0AWH4_SYNWW</name>
<dbReference type="Proteomes" id="UP000001968">
    <property type="component" value="Chromosome"/>
</dbReference>
<dbReference type="GO" id="GO:0005524">
    <property type="term" value="F:ATP binding"/>
    <property type="evidence" value="ECO:0007669"/>
    <property type="project" value="UniProtKB-KW"/>
</dbReference>